<comment type="pathway">
    <text evidence="2">Carbohydrate acid metabolism; D-gluconate degradation.</text>
</comment>
<evidence type="ECO:0000256" key="7">
    <source>
        <dbReference type="ARBA" id="ARBA00022679"/>
    </source>
</evidence>
<keyword evidence="10" id="KW-0418">Kinase</keyword>
<dbReference type="CDD" id="cd02021">
    <property type="entry name" value="GntK"/>
    <property type="match status" value="1"/>
</dbReference>
<accession>A0AAE2BUU5</accession>
<feature type="transmembrane region" description="Helical" evidence="19">
    <location>
        <begin position="435"/>
        <end position="454"/>
    </location>
</feature>
<feature type="transmembrane region" description="Helical" evidence="19">
    <location>
        <begin position="208"/>
        <end position="225"/>
    </location>
</feature>
<comment type="similarity">
    <text evidence="3">Belongs to the gluconokinase GntK/GntV family.</text>
</comment>
<feature type="transmembrane region" description="Helical" evidence="19">
    <location>
        <begin position="157"/>
        <end position="175"/>
    </location>
</feature>
<feature type="transmembrane region" description="Helical" evidence="19">
    <location>
        <begin position="460"/>
        <end position="482"/>
    </location>
</feature>
<dbReference type="GO" id="GO:0004427">
    <property type="term" value="F:inorganic diphosphate phosphatase activity"/>
    <property type="evidence" value="ECO:0007669"/>
    <property type="project" value="InterPro"/>
</dbReference>
<evidence type="ECO:0000256" key="11">
    <source>
        <dbReference type="ARBA" id="ARBA00022840"/>
    </source>
</evidence>
<dbReference type="GO" id="GO:0005975">
    <property type="term" value="P:carbohydrate metabolic process"/>
    <property type="evidence" value="ECO:0007669"/>
    <property type="project" value="InterPro"/>
</dbReference>
<dbReference type="AlphaFoldDB" id="A0AAE2BUU5"/>
<evidence type="ECO:0000256" key="18">
    <source>
        <dbReference type="ARBA" id="ARBA00048090"/>
    </source>
</evidence>
<name>A0AAE2BUU5_9LAMI</name>
<keyword evidence="15" id="KW-0406">Ion transport</keyword>
<feature type="transmembrane region" description="Helical" evidence="19">
    <location>
        <begin position="333"/>
        <end position="351"/>
    </location>
</feature>
<keyword evidence="14 19" id="KW-1133">Transmembrane helix</keyword>
<dbReference type="FunFam" id="3.40.50.300:FF:000522">
    <property type="entry name" value="Gluconokinase"/>
    <property type="match status" value="1"/>
</dbReference>
<dbReference type="Pfam" id="PF03030">
    <property type="entry name" value="H_PPase"/>
    <property type="match status" value="2"/>
</dbReference>
<dbReference type="GO" id="GO:0046316">
    <property type="term" value="F:gluconokinase activity"/>
    <property type="evidence" value="ECO:0007669"/>
    <property type="project" value="UniProtKB-EC"/>
</dbReference>
<evidence type="ECO:0000256" key="5">
    <source>
        <dbReference type="ARBA" id="ARBA00013242"/>
    </source>
</evidence>
<keyword evidence="13" id="KW-1278">Translocase</keyword>
<comment type="catalytic activity">
    <reaction evidence="18">
        <text>D-gluconate + ATP = 6-phospho-D-gluconate + ADP + H(+)</text>
        <dbReference type="Rhea" id="RHEA:19433"/>
        <dbReference type="ChEBI" id="CHEBI:15378"/>
        <dbReference type="ChEBI" id="CHEBI:18391"/>
        <dbReference type="ChEBI" id="CHEBI:30616"/>
        <dbReference type="ChEBI" id="CHEBI:58759"/>
        <dbReference type="ChEBI" id="CHEBI:456216"/>
        <dbReference type="EC" id="2.7.1.12"/>
    </reaction>
</comment>
<dbReference type="PANTHER" id="PTHR31998">
    <property type="entry name" value="K(+)-INSENSITIVE PYROPHOSPHATE-ENERGIZED PROTON PUMP"/>
    <property type="match status" value="1"/>
</dbReference>
<evidence type="ECO:0000256" key="3">
    <source>
        <dbReference type="ARBA" id="ARBA00008420"/>
    </source>
</evidence>
<evidence type="ECO:0000256" key="1">
    <source>
        <dbReference type="ARBA" id="ARBA00004127"/>
    </source>
</evidence>
<evidence type="ECO:0000256" key="12">
    <source>
        <dbReference type="ARBA" id="ARBA00022842"/>
    </source>
</evidence>
<dbReference type="EC" id="2.7.1.12" evidence="4"/>
<keyword evidence="21" id="KW-1185">Reference proteome</keyword>
<evidence type="ECO:0000256" key="15">
    <source>
        <dbReference type="ARBA" id="ARBA00023065"/>
    </source>
</evidence>
<dbReference type="Proteomes" id="UP001289374">
    <property type="component" value="Unassembled WGS sequence"/>
</dbReference>
<feature type="transmembrane region" description="Helical" evidence="19">
    <location>
        <begin position="656"/>
        <end position="678"/>
    </location>
</feature>
<feature type="transmembrane region" description="Helical" evidence="19">
    <location>
        <begin position="551"/>
        <end position="572"/>
    </location>
</feature>
<reference evidence="20" key="2">
    <citation type="journal article" date="2024" name="Plant">
        <title>Genomic evolution and insights into agronomic trait innovations of Sesamum species.</title>
        <authorList>
            <person name="Miao H."/>
            <person name="Wang L."/>
            <person name="Qu L."/>
            <person name="Liu H."/>
            <person name="Sun Y."/>
            <person name="Le M."/>
            <person name="Wang Q."/>
            <person name="Wei S."/>
            <person name="Zheng Y."/>
            <person name="Lin W."/>
            <person name="Duan Y."/>
            <person name="Cao H."/>
            <person name="Xiong S."/>
            <person name="Wang X."/>
            <person name="Wei L."/>
            <person name="Li C."/>
            <person name="Ma Q."/>
            <person name="Ju M."/>
            <person name="Zhao R."/>
            <person name="Li G."/>
            <person name="Mu C."/>
            <person name="Tian Q."/>
            <person name="Mei H."/>
            <person name="Zhang T."/>
            <person name="Gao T."/>
            <person name="Zhang H."/>
        </authorList>
    </citation>
    <scope>NUCLEOTIDE SEQUENCE</scope>
    <source>
        <strain evidence="20">K16</strain>
    </source>
</reference>
<feature type="transmembrane region" description="Helical" evidence="19">
    <location>
        <begin position="753"/>
        <end position="776"/>
    </location>
</feature>
<evidence type="ECO:0000256" key="4">
    <source>
        <dbReference type="ARBA" id="ARBA00012054"/>
    </source>
</evidence>
<keyword evidence="8 19" id="KW-0812">Transmembrane</keyword>
<evidence type="ECO:0000256" key="16">
    <source>
        <dbReference type="ARBA" id="ARBA00023136"/>
    </source>
</evidence>
<evidence type="ECO:0000256" key="19">
    <source>
        <dbReference type="SAM" id="Phobius"/>
    </source>
</evidence>
<dbReference type="HAMAP" id="MF_01129">
    <property type="entry name" value="PPase_energized_pump"/>
    <property type="match status" value="1"/>
</dbReference>
<dbReference type="Pfam" id="PF13671">
    <property type="entry name" value="AAA_33"/>
    <property type="match status" value="1"/>
</dbReference>
<dbReference type="EMBL" id="JACGWL010000007">
    <property type="protein sequence ID" value="KAK4398448.1"/>
    <property type="molecule type" value="Genomic_DNA"/>
</dbReference>
<keyword evidence="11" id="KW-0067">ATP-binding</keyword>
<keyword evidence="9" id="KW-0547">Nucleotide-binding</keyword>
<feature type="transmembrane region" description="Helical" evidence="19">
    <location>
        <begin position="727"/>
        <end position="747"/>
    </location>
</feature>
<evidence type="ECO:0000313" key="20">
    <source>
        <dbReference type="EMBL" id="KAK4398448.1"/>
    </source>
</evidence>
<reference evidence="20" key="1">
    <citation type="submission" date="2020-06" db="EMBL/GenBank/DDBJ databases">
        <authorList>
            <person name="Li T."/>
            <person name="Hu X."/>
            <person name="Zhang T."/>
            <person name="Song X."/>
            <person name="Zhang H."/>
            <person name="Dai N."/>
            <person name="Sheng W."/>
            <person name="Hou X."/>
            <person name="Wei L."/>
        </authorList>
    </citation>
    <scope>NUCLEOTIDE SEQUENCE</scope>
    <source>
        <strain evidence="20">K16</strain>
        <tissue evidence="20">Leaf</tissue>
    </source>
</reference>
<evidence type="ECO:0000256" key="8">
    <source>
        <dbReference type="ARBA" id="ARBA00022692"/>
    </source>
</evidence>
<dbReference type="GO" id="GO:0005524">
    <property type="term" value="F:ATP binding"/>
    <property type="evidence" value="ECO:0007669"/>
    <property type="project" value="UniProtKB-KW"/>
</dbReference>
<evidence type="ECO:0000256" key="17">
    <source>
        <dbReference type="ARBA" id="ARBA00029835"/>
    </source>
</evidence>
<sequence>MGGKYPSPFELDRAQRLASTSEVDRIFLDYCCAALFLPRNVVDCLGVKNLKQQGNCAIATKFKIQRQGSGGDLPQSGEFNPFPVARRVNSFQAVAMDDDMEGGLYQERTRTFPNMRSKPYSPLIFRLLMRINSRVLLVLLLFGLGALFYIGASTSPIIVFVYSVCIISFLVSIYLTKWVLSKDEGPPDGSEAIRDGAEGFFRTQYGTISKMAILLALVILSIYLFRSTTPQQESSGLGRSTSAYITVAAFLLGALCSGIAGYVGMWVSVRANVRVSSAARRSAREALQIAVRAGGFSALVVVGMAVIGIAVLYATFYVWLEVDSPGAMKVSDLPLLLVGYGFGASFVALFAQLGGGIYTKAADVGADLVGKVEQGIPEDDPRNPAVIADLVGDNVGDCAARGADLFESIAAEIISAMILGGTMAQRCKIEDPSGFILFPLVVHSFDLSTRWMLYTEQAPSAWLNFALCGLVGIMTAYIFVYITKYYTDYKHEPVRTLALSSSTGHGTNIIAGVSLGLESTALPVLVISISIISAFWLGQTSGLVDESGNPTGGLFGTAVATMGMLSTAAYVLTMDMFGPIADNAGGIVEMSQQPESVREITDVLDAVGNTTKATTKGFAIGSAALASFLLFSAYMDEVASFAHVAFNQVDIAIPEVFIGGLLGSMLIYLFSAWACAAVGRSAQEVVNEVRRQFIERPGIMDYKEKPDYGRCVSIVASASLREMIKPGALAIISPIVVGFLFRVLGYYTGHPLLGAKVVAAMLMFATVSGILMALFLNTAGGAWDNAKKYIETGALGGKGSDCHKAAVTGDTVGDPFKDTAGPSLHVLIKMLATITLDLLSSEPALKLLEVHVREGDGVASKPARLLHFSSAIGCALLINSIIENMQCGSVNDKSRLPFGNGVLKECRFGSKLLPIPVPNKGLRLSLASERLAIVLMGVSGAGKSTIGGMLAKVINARFLDADDYHPQSNKDKMKAGIPLSDEDRIPWLETLHDALRVSLANGETVILGCSALQKHYREILRCADPNYVPGSFTCAVKFILLSVAADVLAARLEKRAAEGNHFMPSKLLQSQLDSLQIDESEGILKVDASLDPQETLKTVQALVVPSLSEQESLS</sequence>
<comment type="subcellular location">
    <subcellularLocation>
        <location evidence="1">Endomembrane system</location>
        <topology evidence="1">Multi-pass membrane protein</topology>
    </subcellularLocation>
</comment>
<keyword evidence="16 19" id="KW-0472">Membrane</keyword>
<organism evidence="20 21">
    <name type="scientific">Sesamum angolense</name>
    <dbReference type="NCBI Taxonomy" id="2727404"/>
    <lineage>
        <taxon>Eukaryota</taxon>
        <taxon>Viridiplantae</taxon>
        <taxon>Streptophyta</taxon>
        <taxon>Embryophyta</taxon>
        <taxon>Tracheophyta</taxon>
        <taxon>Spermatophyta</taxon>
        <taxon>Magnoliopsida</taxon>
        <taxon>eudicotyledons</taxon>
        <taxon>Gunneridae</taxon>
        <taxon>Pentapetalae</taxon>
        <taxon>asterids</taxon>
        <taxon>lamiids</taxon>
        <taxon>Lamiales</taxon>
        <taxon>Pedaliaceae</taxon>
        <taxon>Sesamum</taxon>
    </lineage>
</organism>
<feature type="transmembrane region" description="Helical" evidence="19">
    <location>
        <begin position="520"/>
        <end position="539"/>
    </location>
</feature>
<dbReference type="GO" id="GO:0016020">
    <property type="term" value="C:membrane"/>
    <property type="evidence" value="ECO:0007669"/>
    <property type="project" value="InterPro"/>
</dbReference>
<keyword evidence="12" id="KW-0460">Magnesium</keyword>
<dbReference type="EC" id="7.1.3.1" evidence="5"/>
<gene>
    <name evidence="20" type="ORF">Sango_1320300</name>
</gene>
<evidence type="ECO:0000313" key="21">
    <source>
        <dbReference type="Proteomes" id="UP001289374"/>
    </source>
</evidence>
<evidence type="ECO:0000256" key="2">
    <source>
        <dbReference type="ARBA" id="ARBA00004875"/>
    </source>
</evidence>
<dbReference type="Gene3D" id="3.40.50.300">
    <property type="entry name" value="P-loop containing nucleotide triphosphate hydrolases"/>
    <property type="match status" value="1"/>
</dbReference>
<evidence type="ECO:0000256" key="13">
    <source>
        <dbReference type="ARBA" id="ARBA00022967"/>
    </source>
</evidence>
<dbReference type="NCBIfam" id="TIGR01313">
    <property type="entry name" value="therm_gnt_kin"/>
    <property type="match status" value="1"/>
</dbReference>
<evidence type="ECO:0000256" key="6">
    <source>
        <dbReference type="ARBA" id="ARBA00022448"/>
    </source>
</evidence>
<evidence type="ECO:0000256" key="9">
    <source>
        <dbReference type="ARBA" id="ARBA00022741"/>
    </source>
</evidence>
<dbReference type="InterPro" id="IPR027417">
    <property type="entry name" value="P-loop_NTPase"/>
</dbReference>
<feature type="transmembrane region" description="Helical" evidence="19">
    <location>
        <begin position="135"/>
        <end position="151"/>
    </location>
</feature>
<protein>
    <recommendedName>
        <fullName evidence="17">Gluconate kinase</fullName>
        <ecNumber evidence="4">2.7.1.12</ecNumber>
        <ecNumber evidence="5">7.1.3.1</ecNumber>
    </recommendedName>
</protein>
<keyword evidence="6" id="KW-0813">Transport</keyword>
<comment type="caution">
    <text evidence="20">The sequence shown here is derived from an EMBL/GenBank/DDBJ whole genome shotgun (WGS) entry which is preliminary data.</text>
</comment>
<dbReference type="InterPro" id="IPR006001">
    <property type="entry name" value="Therm_gnt_kin"/>
</dbReference>
<evidence type="ECO:0000256" key="10">
    <source>
        <dbReference type="ARBA" id="ARBA00022777"/>
    </source>
</evidence>
<dbReference type="InterPro" id="IPR004131">
    <property type="entry name" value="PPase-energised_H-pump"/>
</dbReference>
<feature type="transmembrane region" description="Helical" evidence="19">
    <location>
        <begin position="618"/>
        <end position="636"/>
    </location>
</feature>
<keyword evidence="7" id="KW-0808">Transferase</keyword>
<proteinExistence type="inferred from homology"/>
<dbReference type="SUPFAM" id="SSF52540">
    <property type="entry name" value="P-loop containing nucleoside triphosphate hydrolases"/>
    <property type="match status" value="1"/>
</dbReference>
<feature type="transmembrane region" description="Helical" evidence="19">
    <location>
        <begin position="245"/>
        <end position="269"/>
    </location>
</feature>
<evidence type="ECO:0000256" key="14">
    <source>
        <dbReference type="ARBA" id="ARBA00022989"/>
    </source>
</evidence>
<feature type="transmembrane region" description="Helical" evidence="19">
    <location>
        <begin position="289"/>
        <end position="313"/>
    </location>
</feature>
<dbReference type="GO" id="GO:0012505">
    <property type="term" value="C:endomembrane system"/>
    <property type="evidence" value="ECO:0007669"/>
    <property type="project" value="UniProtKB-SubCell"/>
</dbReference>
<dbReference type="GO" id="GO:0009678">
    <property type="term" value="F:diphosphate hydrolysis-driven proton transmembrane transporter activity"/>
    <property type="evidence" value="ECO:0007669"/>
    <property type="project" value="UniProtKB-EC"/>
</dbReference>